<dbReference type="InterPro" id="IPR003607">
    <property type="entry name" value="HD/PDEase_dom"/>
</dbReference>
<reference evidence="2" key="1">
    <citation type="submission" date="2020-12" db="EMBL/GenBank/DDBJ databases">
        <title>Clostridium thailandense sp. nov., a novel acetogenic bacterium isolated from peat land soil in Thailand.</title>
        <authorList>
            <person name="Chaikitkaew S."/>
            <person name="Birkeland N.K."/>
        </authorList>
    </citation>
    <scope>NUCLEOTIDE SEQUENCE</scope>
    <source>
        <strain evidence="2">DSM 17425</strain>
    </source>
</reference>
<feature type="domain" description="HD-GYP" evidence="1">
    <location>
        <begin position="97"/>
        <end position="302"/>
    </location>
</feature>
<accession>A0A934M0Z2</accession>
<comment type="caution">
    <text evidence="2">The sequence shown here is derived from an EMBL/GenBank/DDBJ whole genome shotgun (WGS) entry which is preliminary data.</text>
</comment>
<keyword evidence="3" id="KW-1185">Reference proteome</keyword>
<dbReference type="EMBL" id="JAEEGB010000008">
    <property type="protein sequence ID" value="MBI6872699.1"/>
    <property type="molecule type" value="Genomic_DNA"/>
</dbReference>
<dbReference type="PANTHER" id="PTHR43155">
    <property type="entry name" value="CYCLIC DI-GMP PHOSPHODIESTERASE PA4108-RELATED"/>
    <property type="match status" value="1"/>
</dbReference>
<evidence type="ECO:0000259" key="1">
    <source>
        <dbReference type="PROSITE" id="PS51832"/>
    </source>
</evidence>
<dbReference type="AlphaFoldDB" id="A0A934M0Z2"/>
<evidence type="ECO:0000313" key="2">
    <source>
        <dbReference type="EMBL" id="MBI6872699.1"/>
    </source>
</evidence>
<dbReference type="SUPFAM" id="SSF109604">
    <property type="entry name" value="HD-domain/PDEase-like"/>
    <property type="match status" value="1"/>
</dbReference>
<dbReference type="RefSeq" id="WP_211142203.1">
    <property type="nucleotide sequence ID" value="NZ_JAEEGB010000008.1"/>
</dbReference>
<proteinExistence type="predicted"/>
<dbReference type="InterPro" id="IPR037522">
    <property type="entry name" value="HD_GYP_dom"/>
</dbReference>
<protein>
    <submittedName>
        <fullName evidence="2">HD-GYP domain-containing protein</fullName>
    </submittedName>
</protein>
<dbReference type="Gene3D" id="1.10.3210.10">
    <property type="entry name" value="Hypothetical protein af1432"/>
    <property type="match status" value="1"/>
</dbReference>
<organism evidence="2 3">
    <name type="scientific">Clostridium aciditolerans</name>
    <dbReference type="NCBI Taxonomy" id="339861"/>
    <lineage>
        <taxon>Bacteria</taxon>
        <taxon>Bacillati</taxon>
        <taxon>Bacillota</taxon>
        <taxon>Clostridia</taxon>
        <taxon>Eubacteriales</taxon>
        <taxon>Clostridiaceae</taxon>
        <taxon>Clostridium</taxon>
    </lineage>
</organism>
<dbReference type="Pfam" id="PF13487">
    <property type="entry name" value="HD_5"/>
    <property type="match status" value="1"/>
</dbReference>
<dbReference type="InterPro" id="IPR006675">
    <property type="entry name" value="HDIG_dom"/>
</dbReference>
<sequence length="353" mass="40133">MKLEIINRLEGNEVLGKNIFTNDGRVLLRAGTVLNNSYINKMRELGIFYVYVEDERLEDVEVEDENVSRLKQTTMECMSRMMKNITAVSDKKIMSDYQKIVDELIDYIATSADINKSLYDIQTNNNKTYVHSIDVCVMATFIGHAMKMDSYSVKELGLAAVMHDIGKAQLPKSLLEKEGNLTKEELNEFKEHPYIGANILKKNVRIPGTVVRAVLQHHERMDGKGYPYGLEGKSISKYARIITISDVYDTIANSGDYKKTFSPNDAYELILAGSGTIFDEEIVKVFRKSFSVYPLGCCVKLSNDVEGYVVRQNENFPDRPVIRVIYDTETRNDIEPYEIDLVESINLVVKSVV</sequence>
<dbReference type="NCBIfam" id="TIGR00277">
    <property type="entry name" value="HDIG"/>
    <property type="match status" value="1"/>
</dbReference>
<dbReference type="PANTHER" id="PTHR43155:SF2">
    <property type="entry name" value="CYCLIC DI-GMP PHOSPHODIESTERASE PA4108"/>
    <property type="match status" value="1"/>
</dbReference>
<name>A0A934M0Z2_9CLOT</name>
<dbReference type="SMART" id="SM00471">
    <property type="entry name" value="HDc"/>
    <property type="match status" value="1"/>
</dbReference>
<dbReference type="CDD" id="cd00077">
    <property type="entry name" value="HDc"/>
    <property type="match status" value="1"/>
</dbReference>
<dbReference type="PROSITE" id="PS51832">
    <property type="entry name" value="HD_GYP"/>
    <property type="match status" value="1"/>
</dbReference>
<evidence type="ECO:0000313" key="3">
    <source>
        <dbReference type="Proteomes" id="UP000622687"/>
    </source>
</evidence>
<dbReference type="Proteomes" id="UP000622687">
    <property type="component" value="Unassembled WGS sequence"/>
</dbReference>
<gene>
    <name evidence="2" type="ORF">I6U51_08235</name>
</gene>